<evidence type="ECO:0000256" key="3">
    <source>
        <dbReference type="ARBA" id="ARBA00022679"/>
    </source>
</evidence>
<evidence type="ECO:0000313" key="18">
    <source>
        <dbReference type="EMBL" id="ABS89245.1"/>
    </source>
</evidence>
<dbReference type="GO" id="GO:0006396">
    <property type="term" value="P:RNA processing"/>
    <property type="evidence" value="ECO:0007669"/>
    <property type="project" value="InterPro"/>
</dbReference>
<evidence type="ECO:0000256" key="10">
    <source>
        <dbReference type="ARBA" id="ARBA00047984"/>
    </source>
</evidence>
<feature type="domain" description="RdRp catalytic" evidence="12">
    <location>
        <begin position="1755"/>
        <end position="1862"/>
    </location>
</feature>
<dbReference type="Pfam" id="PF05379">
    <property type="entry name" value="Peptidase_C23"/>
    <property type="match status" value="1"/>
</dbReference>
<dbReference type="PROSITE" id="PS51492">
    <property type="entry name" value="PEPTIDASE_C23"/>
    <property type="match status" value="1"/>
</dbReference>
<keyword evidence="6" id="KW-0378">Hydrolase</keyword>
<evidence type="ECO:0000259" key="17">
    <source>
        <dbReference type="PROSITE" id="PS51743"/>
    </source>
</evidence>
<keyword evidence="8" id="KW-0067">ATP-binding</keyword>
<feature type="region of interest" description="Disordered" evidence="11">
    <location>
        <begin position="842"/>
        <end position="861"/>
    </location>
</feature>
<name>A7TZR7_9VIRU</name>
<dbReference type="InterPro" id="IPR037151">
    <property type="entry name" value="AlkB-like_sf"/>
</dbReference>
<evidence type="ECO:0000259" key="14">
    <source>
        <dbReference type="PROSITE" id="PS51471"/>
    </source>
</evidence>
<accession>A7TZR7</accession>
<comment type="catalytic activity">
    <reaction evidence="10">
        <text>ATP + H2O = ADP + phosphate + H(+)</text>
        <dbReference type="Rhea" id="RHEA:13065"/>
        <dbReference type="ChEBI" id="CHEBI:15377"/>
        <dbReference type="ChEBI" id="CHEBI:15378"/>
        <dbReference type="ChEBI" id="CHEBI:30616"/>
        <dbReference type="ChEBI" id="CHEBI:43474"/>
        <dbReference type="ChEBI" id="CHEBI:456216"/>
        <dbReference type="EC" id="3.6.4.13"/>
    </reaction>
</comment>
<feature type="domain" description="Peptidase C23" evidence="15">
    <location>
        <begin position="1003"/>
        <end position="1093"/>
    </location>
</feature>
<keyword evidence="3" id="KW-0808">Transferase</keyword>
<dbReference type="PROSITE" id="PS50507">
    <property type="entry name" value="RDRP_SSRNA_POS"/>
    <property type="match status" value="1"/>
</dbReference>
<evidence type="ECO:0000259" key="13">
    <source>
        <dbReference type="PROSITE" id="PS50802"/>
    </source>
</evidence>
<dbReference type="InterPro" id="IPR043502">
    <property type="entry name" value="DNA/RNA_pol_sf"/>
</dbReference>
<dbReference type="PROSITE" id="PS50802">
    <property type="entry name" value="OTU"/>
    <property type="match status" value="1"/>
</dbReference>
<feature type="domain" description="Alphavirus-like MT" evidence="17">
    <location>
        <begin position="63"/>
        <end position="254"/>
    </location>
</feature>
<dbReference type="Pfam" id="PF01443">
    <property type="entry name" value="Viral_helicase1"/>
    <property type="match status" value="1"/>
</dbReference>
<sequence>MALTFRSPLEEVLTNFSSTEQSLISKTAINHYSNLESSLFNFFNLNVDAYSKEKLINSGIYLSPFSGVPHSHPVCKTLENHILYRVLPSLIDSTFTFVGIKEAKLQFLRQRHSHLNLVQLINRYVTSADRLRYPSEFHITPSKAIEVCEKWGRFGKSDSLRELLPACITHKPRALFLHDELHYWNLKELKVFLLAVKPEKLLGTLVFPPELLQGVHESLNPWCYTFEVDDKWLHYYPDGVKTEGYTQPRNSGYLLRLSKIHLSDGSTYCVDLVYSCYSHHIIALTLGDAVRKPFNAFSGFDATTFQGLKKLDLRGIGPCLPISFSVVNRIYRYLRTLQKPDLASAMAKLSQILPEPTSFQIKFIREFSELVIKTETCSNLFQNNVLLDIKNFFASQLPKRLAATVDAYKISSLDEFLEKMEPYSFTIKLVEATALMDIIFNFDRDIEGFEHEVDIVAELEAFANPKNPHAHNAKTTPYFCEPYCDAVEFCVQKMAKLVLVKAAGLLYHGMPVMGGHQAHDIFLDVARRIPLVDYCCGFGLEEEIRLVFIEKFIGLVRKHSRSNVLEIPTGLDWFMFPRRRNVFYLTCTPEAIVATKLMRGMWDNVVNELAASSALIKRIGITLSDRNTPVAPLEVVLPPAPEPIKQEGSNGSVGVSNELAEDAIANFTPPAFIRNFSCSCGLEMPISSVVGGDFVYFDLPDVLPGRRAAWFTKDGSTAYTYKGGKHASMGWDERLDLLLEIHGFEGSLFDSALVQEYEQGARIGFHSDDESIFKVGSEILTMQLKGTSRFAIQGSRCYGSSALLGGCHFTMPAGFQETHKHSVAECSSGRTSITFRVLKGTEQPSAPLHPTNEKVEPGGGAVSSRLGAPEELSAFDYQIGPVRVENVGGPRAGSYTLTDVPGDGSCFFHAVGLSFNLTGLALRRALLDAAPEIGGMFPAEAFAELRGGGAVSDVCVCYVAHALKSSIAVISHHEGCMRVFCPDNWENKIDLLHKDGHYNVVNYKNDCALLAVAETLGRTKREVTEVVCKAKHGGLLRSMRTGEGLKVELLGELFKIFSIKALVKCNGQLHRLNPEGKILGHYRLEDGHIQVDKGLIKQLGSAPVKVIEHPVHGSGMVLIAAVATQLSFEINAEIGDKLAECLVSGRTGVISSQLFNGRQKLTIPAGSDGKSRAVNLITGVFGCGKSTLMKRSFESGLGSKCYFVTPRRSLADIFSDELTSGRIKTKTTVVVQTYEKFLRMLESVEPRDVVIFDEMQLFPHGYFDLTFSIMSQEVPTVCLGDLCQSDYDCATDRSELGCYQSDMQRLLQSAKYTYYTRSHRFQNSNFAGRLPCQFQPEYFTNHEDFTILHGFESLNDIAGLDCILVSSFNEKTAVKALTFGRVSVQTFGESTGLTFNSGAIFISEVSKLASEQRWLTALSRFRMNLTFVSDLGCDSSMLAEVFSGRVLGRFLSGKANVCDLRGLLAGSPDLQEDFPTTVGKNQGLVEEKVVGDPWLKAMLFLGQETDEQEVAPEVAEVALEVFKTHAPRCELEGVRARWHEKIQAKEFREKRMGYLVSEQFTDEHSKNNGKKLTNAAERFETIYPKHKNSDTVTFIMGARKRLRFSKPLVEARKLQDAKVYGEFMLQNFPKYVPLRKQHNKGFMDKALRDFESKKVSKSAAIIANHAGRSCRDWLADVGLVFMKSQHCTKFDNRFRDAKAAQSIVCFQHAVLCRFAPYMRYIEMKLQEVLPSNFYVHSGKGLDELSEWVKKGKFEGICTESDYEAFDASQDQYIMAFELKVMEYLGIPKDLIADYVYIKTHLGSKLGNFAIMRYSGEASTFLFNTMANMLFTFLRYDVKGNEFICFAGDDMCANTKLRKVDTHESFLSKLKLKAKVGFVNKPTFCGWNLCSDGIYKKPQLVLERLCIAKETNNLTSCIDNYAIEVSYAYRMSEKATMRMSEEELDSHYNCLRIIIKNKHLMKSEAANIFKASDVGLGI</sequence>
<dbReference type="GeneID" id="5536816"/>
<dbReference type="GO" id="GO:0039694">
    <property type="term" value="P:viral RNA genome replication"/>
    <property type="evidence" value="ECO:0007669"/>
    <property type="project" value="InterPro"/>
</dbReference>
<dbReference type="Gene3D" id="3.40.50.300">
    <property type="entry name" value="P-loop containing nucleotide triphosphate hydrolases"/>
    <property type="match status" value="1"/>
</dbReference>
<keyword evidence="4" id="KW-0548">Nucleotidyltransferase</keyword>
<dbReference type="Pfam" id="PF00978">
    <property type="entry name" value="RdRP_2"/>
    <property type="match status" value="1"/>
</dbReference>
<evidence type="ECO:0000313" key="19">
    <source>
        <dbReference type="Proteomes" id="UP000203903"/>
    </source>
</evidence>
<dbReference type="InterPro" id="IPR027351">
    <property type="entry name" value="(+)RNA_virus_helicase_core_dom"/>
</dbReference>
<evidence type="ECO:0000256" key="7">
    <source>
        <dbReference type="ARBA" id="ARBA00022806"/>
    </source>
</evidence>
<dbReference type="GO" id="GO:0003968">
    <property type="term" value="F:RNA-directed RNA polymerase activity"/>
    <property type="evidence" value="ECO:0007669"/>
    <property type="project" value="UniProtKB-KW"/>
</dbReference>
<evidence type="ECO:0000256" key="1">
    <source>
        <dbReference type="ARBA" id="ARBA00008513"/>
    </source>
</evidence>
<dbReference type="InterPro" id="IPR002588">
    <property type="entry name" value="Alphavirus-like_MT_dom"/>
</dbReference>
<dbReference type="Gene3D" id="2.60.120.590">
    <property type="entry name" value="Alpha-ketoglutarate-dependent dioxygenase AlkB-like"/>
    <property type="match status" value="1"/>
</dbReference>
<organism evidence="18 19">
    <name type="scientific">Coleus vein necrosis virus</name>
    <dbReference type="NCBI Taxonomy" id="404404"/>
    <lineage>
        <taxon>Viruses</taxon>
        <taxon>Riboviria</taxon>
        <taxon>Orthornavirae</taxon>
        <taxon>Kitrinoviricota</taxon>
        <taxon>Alsuviricetes</taxon>
        <taxon>Tymovirales</taxon>
        <taxon>Betaflexiviridae</taxon>
        <taxon>Quinvirinae</taxon>
        <taxon>Carlavirus</taxon>
        <taxon>Carlavirus colei</taxon>
    </lineage>
</organism>
<dbReference type="InterPro" id="IPR005123">
    <property type="entry name" value="Oxoglu/Fe-dep_dioxygenase_dom"/>
</dbReference>
<feature type="domain" description="Fe2OG dioxygenase" evidence="14">
    <location>
        <begin position="748"/>
        <end position="839"/>
    </location>
</feature>
<keyword evidence="7" id="KW-0347">Helicase</keyword>
<dbReference type="GO" id="GO:0016817">
    <property type="term" value="F:hydrolase activity, acting on acid anhydrides"/>
    <property type="evidence" value="ECO:0007669"/>
    <property type="project" value="InterPro"/>
</dbReference>
<dbReference type="Proteomes" id="UP000203903">
    <property type="component" value="Segment"/>
</dbReference>
<keyword evidence="19" id="KW-1185">Reference proteome</keyword>
<dbReference type="InterPro" id="IPR027417">
    <property type="entry name" value="P-loop_NTPase"/>
</dbReference>
<dbReference type="SUPFAM" id="SSF56672">
    <property type="entry name" value="DNA/RNA polymerases"/>
    <property type="match status" value="1"/>
</dbReference>
<dbReference type="GO" id="GO:0008174">
    <property type="term" value="F:mRNA methyltransferase activity"/>
    <property type="evidence" value="ECO:0007669"/>
    <property type="project" value="UniProtKB-UniRule"/>
</dbReference>
<dbReference type="EMBL" id="EF527260">
    <property type="protein sequence ID" value="ABS89245.1"/>
    <property type="molecule type" value="Genomic_RNA"/>
</dbReference>
<feature type="domain" description="OTU" evidence="13">
    <location>
        <begin position="895"/>
        <end position="1004"/>
    </location>
</feature>
<dbReference type="CDD" id="cd23245">
    <property type="entry name" value="Betaflexiviridae_RdRp"/>
    <property type="match status" value="1"/>
</dbReference>
<dbReference type="PROSITE" id="PS51657">
    <property type="entry name" value="PSRV_HELICASE"/>
    <property type="match status" value="1"/>
</dbReference>
<evidence type="ECO:0000259" key="12">
    <source>
        <dbReference type="PROSITE" id="PS50507"/>
    </source>
</evidence>
<dbReference type="GO" id="GO:0016556">
    <property type="term" value="P:mRNA modification"/>
    <property type="evidence" value="ECO:0007669"/>
    <property type="project" value="InterPro"/>
</dbReference>
<dbReference type="SUPFAM" id="SSF51197">
    <property type="entry name" value="Clavaminate synthase-like"/>
    <property type="match status" value="1"/>
</dbReference>
<comment type="similarity">
    <text evidence="1">Belongs to the potexviruses/carlaviruses RNA replication protein family.</text>
</comment>
<dbReference type="GO" id="GO:0003724">
    <property type="term" value="F:RNA helicase activity"/>
    <property type="evidence" value="ECO:0007669"/>
    <property type="project" value="UniProtKB-EC"/>
</dbReference>
<evidence type="ECO:0000256" key="8">
    <source>
        <dbReference type="ARBA" id="ARBA00022840"/>
    </source>
</evidence>
<protein>
    <submittedName>
        <fullName evidence="18">Replicase</fullName>
    </submittedName>
</protein>
<dbReference type="GO" id="GO:0006351">
    <property type="term" value="P:DNA-templated transcription"/>
    <property type="evidence" value="ECO:0007669"/>
    <property type="project" value="InterPro"/>
</dbReference>
<evidence type="ECO:0000259" key="15">
    <source>
        <dbReference type="PROSITE" id="PS51492"/>
    </source>
</evidence>
<evidence type="ECO:0000256" key="5">
    <source>
        <dbReference type="ARBA" id="ARBA00022741"/>
    </source>
</evidence>
<dbReference type="KEGG" id="vg:5536816"/>
<feature type="domain" description="(+)RNA virus helicase C-terminal" evidence="16">
    <location>
        <begin position="1153"/>
        <end position="1463"/>
    </location>
</feature>
<evidence type="ECO:0000256" key="11">
    <source>
        <dbReference type="SAM" id="MobiDB-lite"/>
    </source>
</evidence>
<evidence type="ECO:0000259" key="16">
    <source>
        <dbReference type="PROSITE" id="PS51657"/>
    </source>
</evidence>
<dbReference type="InterPro" id="IPR001788">
    <property type="entry name" value="RNA-dep_RNA_pol_alsuvir"/>
</dbReference>
<keyword evidence="2" id="KW-0696">RNA-directed RNA polymerase</keyword>
<dbReference type="GO" id="GO:0003723">
    <property type="term" value="F:RNA binding"/>
    <property type="evidence" value="ECO:0007669"/>
    <property type="project" value="InterPro"/>
</dbReference>
<reference evidence="18 19" key="1">
    <citation type="journal article" date="2008" name="Arch. Virol.">
        <title>Complete nucleotide sequence of an isolate of coleus vein necrosis virus from verbena.</title>
        <authorList>
            <person name="Kraus J."/>
            <person name="Tzanetakis I.E."/>
            <person name="Putnam M.L."/>
            <person name="Martin R.R."/>
        </authorList>
    </citation>
    <scope>NUCLEOTIDE SEQUENCE [LARGE SCALE GENOMIC DNA]</scope>
</reference>
<dbReference type="PROSITE" id="PS51471">
    <property type="entry name" value="FE2OG_OXY"/>
    <property type="match status" value="1"/>
</dbReference>
<proteinExistence type="inferred from homology"/>
<evidence type="ECO:0000256" key="6">
    <source>
        <dbReference type="ARBA" id="ARBA00022801"/>
    </source>
</evidence>
<dbReference type="RefSeq" id="YP_001430021.1">
    <property type="nucleotide sequence ID" value="NC_009764.1"/>
</dbReference>
<evidence type="ECO:0000256" key="4">
    <source>
        <dbReference type="ARBA" id="ARBA00022695"/>
    </source>
</evidence>
<keyword evidence="9" id="KW-0693">Viral RNA replication</keyword>
<dbReference type="PROSITE" id="PS51743">
    <property type="entry name" value="ALPHAVIRUS_MT"/>
    <property type="match status" value="1"/>
</dbReference>
<dbReference type="InterPro" id="IPR008041">
    <property type="entry name" value="Peptidase_C23"/>
</dbReference>
<evidence type="ECO:0000256" key="9">
    <source>
        <dbReference type="ARBA" id="ARBA00022953"/>
    </source>
</evidence>
<dbReference type="SUPFAM" id="SSF52540">
    <property type="entry name" value="P-loop containing nucleoside triphosphate hydrolases"/>
    <property type="match status" value="1"/>
</dbReference>
<dbReference type="InterPro" id="IPR007094">
    <property type="entry name" value="RNA-dir_pol_PSvirus"/>
</dbReference>
<evidence type="ECO:0000256" key="2">
    <source>
        <dbReference type="ARBA" id="ARBA00022484"/>
    </source>
</evidence>
<dbReference type="Pfam" id="PF01660">
    <property type="entry name" value="Vmethyltransf"/>
    <property type="match status" value="1"/>
</dbReference>
<dbReference type="InterPro" id="IPR003323">
    <property type="entry name" value="OTU_dom"/>
</dbReference>
<dbReference type="CDD" id="cd22792">
    <property type="entry name" value="OTU_RDRP-like"/>
    <property type="match status" value="1"/>
</dbReference>
<keyword evidence="5" id="KW-0547">Nucleotide-binding</keyword>
<dbReference type="GO" id="GO:0005524">
    <property type="term" value="F:ATP binding"/>
    <property type="evidence" value="ECO:0007669"/>
    <property type="project" value="UniProtKB-KW"/>
</dbReference>